<organism evidence="1 2">
    <name type="scientific">Symbiodinium microadriaticum</name>
    <name type="common">Dinoflagellate</name>
    <name type="synonym">Zooxanthella microadriatica</name>
    <dbReference type="NCBI Taxonomy" id="2951"/>
    <lineage>
        <taxon>Eukaryota</taxon>
        <taxon>Sar</taxon>
        <taxon>Alveolata</taxon>
        <taxon>Dinophyceae</taxon>
        <taxon>Suessiales</taxon>
        <taxon>Symbiodiniaceae</taxon>
        <taxon>Symbiodinium</taxon>
    </lineage>
</organism>
<accession>A0A1Q9CFJ5</accession>
<name>A0A1Q9CFJ5_SYMMI</name>
<evidence type="ECO:0000313" key="2">
    <source>
        <dbReference type="Proteomes" id="UP000186817"/>
    </source>
</evidence>
<evidence type="ECO:0000313" key="1">
    <source>
        <dbReference type="EMBL" id="OLP81692.1"/>
    </source>
</evidence>
<gene>
    <name evidence="1" type="ORF">AK812_SmicGene37733</name>
</gene>
<dbReference type="EMBL" id="LSRX01001257">
    <property type="protein sequence ID" value="OLP81692.1"/>
    <property type="molecule type" value="Genomic_DNA"/>
</dbReference>
<dbReference type="AlphaFoldDB" id="A0A1Q9CFJ5"/>
<sequence length="315" mass="34069">MGHGRRYAQIRKSEWHAHAVENRCNTCGALQWPSYEEVARGYALPSPGDYCPCNIRGERLPVCDGQGGADARHDSLDGNTCWEDCLQVSTGICGAQLVWNWEPQLRCFGGDLGNQKAGTKRFAAAEVVAKSLATALADAGDATVLVQVPEGSRDPDQRLFTQLHDEFGFSARWRGSWEPLVDLGMQGSVQQSGVQYDSPTGDICCSQIGNTCRERFCLEYGIQPDAQLLPYTVLGGGAGAFNTSVFVTVVDQHVSCCAVAVLEQMVMDVVFLQLFLSQMQATAGLIVDFDLGLLSVALIPPSPTTRHGYTDGIIS</sequence>
<reference evidence="1 2" key="1">
    <citation type="submission" date="2016-02" db="EMBL/GenBank/DDBJ databases">
        <title>Genome analysis of coral dinoflagellate symbionts highlights evolutionary adaptations to a symbiotic lifestyle.</title>
        <authorList>
            <person name="Aranda M."/>
            <person name="Li Y."/>
            <person name="Liew Y.J."/>
            <person name="Baumgarten S."/>
            <person name="Simakov O."/>
            <person name="Wilson M."/>
            <person name="Piel J."/>
            <person name="Ashoor H."/>
            <person name="Bougouffa S."/>
            <person name="Bajic V.B."/>
            <person name="Ryu T."/>
            <person name="Ravasi T."/>
            <person name="Bayer T."/>
            <person name="Micklem G."/>
            <person name="Kim H."/>
            <person name="Bhak J."/>
            <person name="Lajeunesse T.C."/>
            <person name="Voolstra C.R."/>
        </authorList>
    </citation>
    <scope>NUCLEOTIDE SEQUENCE [LARGE SCALE GENOMIC DNA]</scope>
    <source>
        <strain evidence="1 2">CCMP2467</strain>
    </source>
</reference>
<proteinExistence type="predicted"/>
<protein>
    <submittedName>
        <fullName evidence="1">Tubulin alpha-1 chain</fullName>
    </submittedName>
</protein>
<dbReference type="Proteomes" id="UP000186817">
    <property type="component" value="Unassembled WGS sequence"/>
</dbReference>
<comment type="caution">
    <text evidence="1">The sequence shown here is derived from an EMBL/GenBank/DDBJ whole genome shotgun (WGS) entry which is preliminary data.</text>
</comment>
<keyword evidence="2" id="KW-1185">Reference proteome</keyword>